<name>A0ACC2J5N7_9PEZI</name>
<protein>
    <submittedName>
        <fullName evidence="1">Uncharacterized protein</fullName>
    </submittedName>
</protein>
<proteinExistence type="predicted"/>
<dbReference type="Proteomes" id="UP001153334">
    <property type="component" value="Unassembled WGS sequence"/>
</dbReference>
<comment type="caution">
    <text evidence="1">The sequence shown here is derived from an EMBL/GenBank/DDBJ whole genome shotgun (WGS) entry which is preliminary data.</text>
</comment>
<gene>
    <name evidence="1" type="ORF">ONZ43_g1127</name>
</gene>
<reference evidence="1" key="1">
    <citation type="submission" date="2022-11" db="EMBL/GenBank/DDBJ databases">
        <title>Genome Sequence of Nemania bipapillata.</title>
        <authorList>
            <person name="Buettner E."/>
        </authorList>
    </citation>
    <scope>NUCLEOTIDE SEQUENCE</scope>
    <source>
        <strain evidence="1">CP14</strain>
    </source>
</reference>
<accession>A0ACC2J5N7</accession>
<sequence length="348" mass="38225">MVKETKLYDQLNVKPDATPEEIKKAYRKAALKWHPDKNKDNPNAAEKFKECSQAYEILSDPDKRKIYDQYGLEVLLRGGTAPPPGESTFTSSQAGGGFPEGFQGFNFSGGIPGGARSFHFTTSGGGGNPFSFSNPEQIFSDFVRNSSGGDDDDPTFASFFGGAMPRASATPEVTTVERALPLTLEELYNGINKKMKIKRKTFDESGKRTTSDQVLEVPIKAGLKKGSKIKFKGVGDQEEGGKQDLHFIVEEKPHPLFVRDGDDLIHTIDLELKEALTGWRRTITTIDGKQLNIEKAGPTGPGMSDSYPGLGMPISKKQGERGNFIIKYNVKFPAQLTPQQKSQLKNIL</sequence>
<evidence type="ECO:0000313" key="2">
    <source>
        <dbReference type="Proteomes" id="UP001153334"/>
    </source>
</evidence>
<dbReference type="EMBL" id="JAPESX010000177">
    <property type="protein sequence ID" value="KAJ8122759.1"/>
    <property type="molecule type" value="Genomic_DNA"/>
</dbReference>
<organism evidence="1 2">
    <name type="scientific">Nemania bipapillata</name>
    <dbReference type="NCBI Taxonomy" id="110536"/>
    <lineage>
        <taxon>Eukaryota</taxon>
        <taxon>Fungi</taxon>
        <taxon>Dikarya</taxon>
        <taxon>Ascomycota</taxon>
        <taxon>Pezizomycotina</taxon>
        <taxon>Sordariomycetes</taxon>
        <taxon>Xylariomycetidae</taxon>
        <taxon>Xylariales</taxon>
        <taxon>Xylariaceae</taxon>
        <taxon>Nemania</taxon>
    </lineage>
</organism>
<keyword evidence="2" id="KW-1185">Reference proteome</keyword>
<evidence type="ECO:0000313" key="1">
    <source>
        <dbReference type="EMBL" id="KAJ8122759.1"/>
    </source>
</evidence>